<dbReference type="InterPro" id="IPR025875">
    <property type="entry name" value="Leu-rich_rpt_4"/>
</dbReference>
<feature type="region of interest" description="Disordered" evidence="3">
    <location>
        <begin position="501"/>
        <end position="552"/>
    </location>
</feature>
<dbReference type="InterPro" id="IPR003591">
    <property type="entry name" value="Leu-rich_rpt_typical-subtyp"/>
</dbReference>
<dbReference type="PANTHER" id="PTHR46652">
    <property type="entry name" value="LEUCINE-RICH REPEAT AND IQ DOMAIN-CONTAINING PROTEIN 1-RELATED"/>
    <property type="match status" value="1"/>
</dbReference>
<dbReference type="AlphaFoldDB" id="A0AAN8Q4D3"/>
<evidence type="ECO:0000256" key="2">
    <source>
        <dbReference type="ARBA" id="ARBA00022737"/>
    </source>
</evidence>
<keyword evidence="2" id="KW-0677">Repeat</keyword>
<proteinExistence type="predicted"/>
<keyword evidence="1" id="KW-0433">Leucine-rich repeat</keyword>
<evidence type="ECO:0000256" key="1">
    <source>
        <dbReference type="ARBA" id="ARBA00022614"/>
    </source>
</evidence>
<dbReference type="SMART" id="SM00369">
    <property type="entry name" value="LRR_TYP"/>
    <property type="match status" value="5"/>
</dbReference>
<accession>A0AAN8Q4D3</accession>
<dbReference type="EMBL" id="JAZGQO010000004">
    <property type="protein sequence ID" value="KAK6187106.1"/>
    <property type="molecule type" value="Genomic_DNA"/>
</dbReference>
<dbReference type="InterPro" id="IPR001611">
    <property type="entry name" value="Leu-rich_rpt"/>
</dbReference>
<dbReference type="PROSITE" id="PS51450">
    <property type="entry name" value="LRR"/>
    <property type="match status" value="7"/>
</dbReference>
<sequence>MNTKLKARVISSVGRPVGVLPLDPRPKQQRRIPSKLTDPADLSLNLTELRSGKDSQSNSASRSAGSKRSSHSTRSRSGSGSRSKPNRAKSNTSVVGKRCGSEATYDTDDEDQGQDVKFYDVQSSRSRPPTAFGEPMAKKTIDPLEILSINQESEYNKVYEIIRHGEDLTYIDNLQKFERLKILDLSCNHIEQISGLDKNTDLRELKLYDNKIKVIENLECLKDLSCLQLQHNRIKTIGKGLIPVKKLKTLRLDSNQILKLESSDFISCVQLTSLDLSFNMLDNLSALNYLPNLEEVNACGNRLRKISDLSRCRKLVEVDFSNNRLTDLSGLNKSTNLQILKLSNNHLTSFSSIAKLKSVEEVDVSGNRLSELSPLSCLFPSLQIFSVCDNKIVSWQEVLSLSKVPELVELFISGNPFGLEDGEKPHYYTEIQKLLPNLEILDGAHVKRSTSKTTAPLMRPMSASTVVSVRQMDNQLKAVSQELSDLKTSIAQRFESLRTTCQSLPAEPPPSSARTVYGPSPAPSDKEPEIRSCSRRSRIRQAQEFAASQQFT</sequence>
<keyword evidence="5" id="KW-1185">Reference proteome</keyword>
<evidence type="ECO:0000313" key="4">
    <source>
        <dbReference type="EMBL" id="KAK6187106.1"/>
    </source>
</evidence>
<reference evidence="4 5" key="1">
    <citation type="submission" date="2024-01" db="EMBL/GenBank/DDBJ databases">
        <title>The genome of the rayed Mediterranean limpet Patella caerulea (Linnaeus, 1758).</title>
        <authorList>
            <person name="Anh-Thu Weber A."/>
            <person name="Halstead-Nussloch G."/>
        </authorList>
    </citation>
    <scope>NUCLEOTIDE SEQUENCE [LARGE SCALE GENOMIC DNA]</scope>
    <source>
        <strain evidence="4">AATW-2023a</strain>
        <tissue evidence="4">Whole specimen</tissue>
    </source>
</reference>
<dbReference type="Gene3D" id="3.80.10.10">
    <property type="entry name" value="Ribonuclease Inhibitor"/>
    <property type="match status" value="2"/>
</dbReference>
<evidence type="ECO:0008006" key="6">
    <source>
        <dbReference type="Google" id="ProtNLM"/>
    </source>
</evidence>
<comment type="caution">
    <text evidence="4">The sequence shown here is derived from an EMBL/GenBank/DDBJ whole genome shotgun (WGS) entry which is preliminary data.</text>
</comment>
<feature type="compositionally biased region" description="Low complexity" evidence="3">
    <location>
        <begin position="55"/>
        <end position="67"/>
    </location>
</feature>
<dbReference type="SMART" id="SM00364">
    <property type="entry name" value="LRR_BAC"/>
    <property type="match status" value="4"/>
</dbReference>
<dbReference type="SMART" id="SM00365">
    <property type="entry name" value="LRR_SD22"/>
    <property type="match status" value="8"/>
</dbReference>
<evidence type="ECO:0000256" key="3">
    <source>
        <dbReference type="SAM" id="MobiDB-lite"/>
    </source>
</evidence>
<dbReference type="SUPFAM" id="SSF52058">
    <property type="entry name" value="L domain-like"/>
    <property type="match status" value="1"/>
</dbReference>
<dbReference type="InterPro" id="IPR050836">
    <property type="entry name" value="SDS22/Internalin_LRR"/>
</dbReference>
<organism evidence="4 5">
    <name type="scientific">Patella caerulea</name>
    <name type="common">Rayed Mediterranean limpet</name>
    <dbReference type="NCBI Taxonomy" id="87958"/>
    <lineage>
        <taxon>Eukaryota</taxon>
        <taxon>Metazoa</taxon>
        <taxon>Spiralia</taxon>
        <taxon>Lophotrochozoa</taxon>
        <taxon>Mollusca</taxon>
        <taxon>Gastropoda</taxon>
        <taxon>Patellogastropoda</taxon>
        <taxon>Patelloidea</taxon>
        <taxon>Patellidae</taxon>
        <taxon>Patella</taxon>
    </lineage>
</organism>
<name>A0AAN8Q4D3_PATCE</name>
<dbReference type="Pfam" id="PF12799">
    <property type="entry name" value="LRR_4"/>
    <property type="match status" value="2"/>
</dbReference>
<dbReference type="InterPro" id="IPR032675">
    <property type="entry name" value="LRR_dom_sf"/>
</dbReference>
<feature type="region of interest" description="Disordered" evidence="3">
    <location>
        <begin position="1"/>
        <end position="135"/>
    </location>
</feature>
<dbReference type="Proteomes" id="UP001347796">
    <property type="component" value="Unassembled WGS sequence"/>
</dbReference>
<evidence type="ECO:0000313" key="5">
    <source>
        <dbReference type="Proteomes" id="UP001347796"/>
    </source>
</evidence>
<dbReference type="PANTHER" id="PTHR46652:SF3">
    <property type="entry name" value="LEUCINE-RICH REPEAT-CONTAINING PROTEIN 9"/>
    <property type="match status" value="1"/>
</dbReference>
<gene>
    <name evidence="4" type="ORF">SNE40_005201</name>
</gene>
<protein>
    <recommendedName>
        <fullName evidence="6">Protein phosphatase 1 regulatory subunit 7</fullName>
    </recommendedName>
</protein>